<dbReference type="GO" id="GO:0016020">
    <property type="term" value="C:membrane"/>
    <property type="evidence" value="ECO:0007669"/>
    <property type="project" value="UniProtKB-SubCell"/>
</dbReference>
<keyword evidence="5" id="KW-0677">Repeat</keyword>
<comment type="subcellular location">
    <subcellularLocation>
        <location evidence="1">Membrane</location>
    </subcellularLocation>
    <subcellularLocation>
        <location evidence="2">Secreted</location>
    </subcellularLocation>
</comment>
<dbReference type="GO" id="GO:0005509">
    <property type="term" value="F:calcium ion binding"/>
    <property type="evidence" value="ECO:0007669"/>
    <property type="project" value="InterPro"/>
</dbReference>
<dbReference type="InterPro" id="IPR001343">
    <property type="entry name" value="Hemolysn_Ca-bd"/>
</dbReference>
<evidence type="ECO:0000313" key="11">
    <source>
        <dbReference type="EMBL" id="NWE92847.1"/>
    </source>
</evidence>
<dbReference type="InterPro" id="IPR050557">
    <property type="entry name" value="RTX_toxin/Mannuronan_C5-epim"/>
</dbReference>
<evidence type="ECO:0000256" key="6">
    <source>
        <dbReference type="ARBA" id="ARBA00022837"/>
    </source>
</evidence>
<keyword evidence="4" id="KW-0800">Toxin</keyword>
<evidence type="ECO:0000256" key="5">
    <source>
        <dbReference type="ARBA" id="ARBA00022737"/>
    </source>
</evidence>
<dbReference type="PANTHER" id="PTHR38340:SF1">
    <property type="entry name" value="S-LAYER PROTEIN"/>
    <property type="match status" value="1"/>
</dbReference>
<dbReference type="PRINTS" id="PR00313">
    <property type="entry name" value="CABNDNGRPT"/>
</dbReference>
<dbReference type="Pfam" id="PF06594">
    <property type="entry name" value="HCBP_related"/>
    <property type="match status" value="1"/>
</dbReference>
<dbReference type="PROSITE" id="PS00330">
    <property type="entry name" value="HEMOLYSIN_CALCIUM"/>
    <property type="match status" value="4"/>
</dbReference>
<dbReference type="GO" id="GO:0090729">
    <property type="term" value="F:toxin activity"/>
    <property type="evidence" value="ECO:0007669"/>
    <property type="project" value="UniProtKB-KW"/>
</dbReference>
<dbReference type="EMBL" id="JACASD010000130">
    <property type="protein sequence ID" value="NWE92847.1"/>
    <property type="molecule type" value="Genomic_DNA"/>
</dbReference>
<sequence length="1452" mass="153210">MTTVYLEDEFYESLGQRESSGNYTAENSAGYKGKYQMGEAALIDTGYVLPDDDPYDNNYSGGWTGKGGVNSTSDFLNSPAAQEQAVRELSARNWETIKALGLDAYIGTTVNGVLITKSGLIAGSHLVGVGKVKEFLESNGSSVPVDGNGVPVTEYIDEMGGRDFNPPTPGHKPDRNNADPANLQNIEPGAGDNDASDNDEVSGADNPVDKAEVKIGDGKVAISPLVLDLDGDGVELSSLASADSVYWDHNIDGFAEASGWVTGGDGLLAIDLNGDGIINNSSELFGNQTGHDNGFLALAEHDSNADGKITSEDSIWNQLRVWIDTSMEGYSQNNELHDLDSLLITSIDLNYNEVSSTINGNDVKQDSSFIIDGNTRDIVDAYFAVNLTNSIYNEDFVLDYRVTSLPSLKGYGLLPSLQISMSLDNDGAGNLFSHVKNFYDLDLLELFTSSSAASDAVRDIMFRWANIESVDPDSRGYFIDAQDLAFLEILTAQSFLQRETHTTPYIAASFDLKEAFHIVFNHIYAHLVAQSAGGELLEGDWSYDYASDSIQGVTGLNIGTLDALETEAASLTNTAERIIFWSNVVRMVEYTVGTTNLPSGDLIALEDAIYDSDNTLDLQGILDEISFHPPLYDIYSGTSGDDTLIGDVTNDEINAGSGHDTIYGLSGDDDIVAGGGNDDITAGVGSDFIKGGSGDDIYRYNIGDGVDVIRDDSGNDKIVFGAGIDINDLTFARAGNNDLLIDIDTGSYVGQILIEDHFNYTNGYIEALEFSDTSTYDLDGQTWTTTGTAGNDTLDGISSGGTNVDTIYGMDGNDTLSGGNGDDLIYGGEGNDVVSGGDDNDTLYGDAGDDVLNGNAGNDFLHAGSGNDRVNGHSGNDAYHYTSGHDIYTDTTGTDSVVLPSGYSAASTLYYRIGNDLKIVFDANNSITVVNHYSGGTIETLDFFSDTDVNLATVPATLQGTSGNDTLTGGTGNDTFYGFDGNDTMTGNNGNDSLYGGAGNDTLNGNAGDDTLEGGAGDDTVNGHTNNDIYIYTSGHDVMTDTGGTDEVRIAGGWTAEDLTFKRYSAIDPEDLVIEINGSNSVTLKNQFTSSGGWIETLRYSDNSTVTIANLQYITYGDSGNNSIVGILQGGSINDIMYGLDGDDLVDGRSGDDILYGGNGNDTLDADAGNDILHGEAGNDTLQGYQGDDIFVYTEGLDEVYDTSGTDTLWLSNGITVDGISFSSVGTDDTKITINSGTDEVLVDRLRNGSSTYHVDKITFDDGFITSLPDYAAWTNGTSGTDTLTGTSADETILGLAGNDTLDGAGGADDIHGGAGNDTVYGGAGTDLIHGGIGDDVLYGQDGLDTLFGGVGADSFVFETATAFNNVDVIRDFSLSDDDVLDLSDLLSVFDPMTDAITDFVQITESAGNSSLFVDRDGTGGTYGLQQIATLQGAIGLTNEADLYGGGTIIAA</sequence>
<dbReference type="Pfam" id="PF00353">
    <property type="entry name" value="HemolysinCabind"/>
    <property type="match status" value="9"/>
</dbReference>
<evidence type="ECO:0000256" key="9">
    <source>
        <dbReference type="SAM" id="MobiDB-lite"/>
    </source>
</evidence>
<dbReference type="NCBIfam" id="TIGR03661">
    <property type="entry name" value="T1SS_VCA0849"/>
    <property type="match status" value="1"/>
</dbReference>
<evidence type="ECO:0000256" key="4">
    <source>
        <dbReference type="ARBA" id="ARBA00022656"/>
    </source>
</evidence>
<evidence type="ECO:0000256" key="1">
    <source>
        <dbReference type="ARBA" id="ARBA00004370"/>
    </source>
</evidence>
<evidence type="ECO:0000259" key="10">
    <source>
        <dbReference type="Pfam" id="PF06594"/>
    </source>
</evidence>
<evidence type="ECO:0000256" key="2">
    <source>
        <dbReference type="ARBA" id="ARBA00004613"/>
    </source>
</evidence>
<feature type="region of interest" description="Disordered" evidence="9">
    <location>
        <begin position="155"/>
        <end position="210"/>
    </location>
</feature>
<evidence type="ECO:0000256" key="3">
    <source>
        <dbReference type="ARBA" id="ARBA00022525"/>
    </source>
</evidence>
<evidence type="ECO:0000256" key="7">
    <source>
        <dbReference type="ARBA" id="ARBA00023026"/>
    </source>
</evidence>
<keyword evidence="6" id="KW-0106">Calcium</keyword>
<feature type="region of interest" description="Disordered" evidence="9">
    <location>
        <begin position="996"/>
        <end position="1020"/>
    </location>
</feature>
<dbReference type="InterPro" id="IPR003995">
    <property type="entry name" value="RTX_toxin_determinant-A"/>
</dbReference>
<dbReference type="GO" id="GO:0005576">
    <property type="term" value="C:extracellular region"/>
    <property type="evidence" value="ECO:0007669"/>
    <property type="project" value="UniProtKB-SubCell"/>
</dbReference>
<keyword evidence="3" id="KW-0964">Secreted</keyword>
<comment type="caution">
    <text evidence="11">The sequence shown here is derived from an EMBL/GenBank/DDBJ whole genome shotgun (WGS) entry which is preliminary data.</text>
</comment>
<reference evidence="11 12" key="1">
    <citation type="submission" date="2020-04" db="EMBL/GenBank/DDBJ databases">
        <title>Molecular characterization of pseudomonads from Agaricus bisporus reveal novel blotch 2 pathogens in Western Europe.</title>
        <authorList>
            <person name="Taparia T."/>
            <person name="Krijger M."/>
            <person name="Haynes E."/>
            <person name="Elpinstone J.G."/>
            <person name="Noble R."/>
            <person name="Van Der Wolf J."/>
        </authorList>
    </citation>
    <scope>NUCLEOTIDE SEQUENCE [LARGE SCALE GENOMIC DNA]</scope>
    <source>
        <strain evidence="11 12">P8021</strain>
    </source>
</reference>
<dbReference type="InterPro" id="IPR010566">
    <property type="entry name" value="Haemolys_ca-bd"/>
</dbReference>
<protein>
    <submittedName>
        <fullName evidence="11">Type I secretion C-terminal target domain-containing protein</fullName>
    </submittedName>
</protein>
<dbReference type="PRINTS" id="PR01488">
    <property type="entry name" value="RTXTOXINA"/>
</dbReference>
<dbReference type="Proteomes" id="UP000585226">
    <property type="component" value="Unassembled WGS sequence"/>
</dbReference>
<feature type="domain" description="Haemolysin-type calcium binding-related" evidence="10">
    <location>
        <begin position="1071"/>
        <end position="1109"/>
    </location>
</feature>
<gene>
    <name evidence="11" type="ORF">HX893_32505</name>
</gene>
<dbReference type="Gene3D" id="2.150.10.10">
    <property type="entry name" value="Serralysin-like metalloprotease, C-terminal"/>
    <property type="match status" value="5"/>
</dbReference>
<proteinExistence type="predicted"/>
<dbReference type="PANTHER" id="PTHR38340">
    <property type="entry name" value="S-LAYER PROTEIN"/>
    <property type="match status" value="1"/>
</dbReference>
<evidence type="ECO:0000256" key="8">
    <source>
        <dbReference type="ARBA" id="ARBA00023136"/>
    </source>
</evidence>
<dbReference type="RefSeq" id="WP_177115061.1">
    <property type="nucleotide sequence ID" value="NZ_JACASD010000130.1"/>
</dbReference>
<accession>A0A7Y8KKL5</accession>
<name>A0A7Y8KKL5_9PSED</name>
<dbReference type="SUPFAM" id="SSF51120">
    <property type="entry name" value="beta-Roll"/>
    <property type="match status" value="5"/>
</dbReference>
<keyword evidence="7" id="KW-0843">Virulence</keyword>
<dbReference type="InterPro" id="IPR018511">
    <property type="entry name" value="Hemolysin-typ_Ca-bd_CS"/>
</dbReference>
<dbReference type="InterPro" id="IPR011049">
    <property type="entry name" value="Serralysin-like_metalloprot_C"/>
</dbReference>
<dbReference type="InterPro" id="IPR019960">
    <property type="entry name" value="T1SS_VCA0849"/>
</dbReference>
<organism evidence="11 12">
    <name type="scientific">Pseudomonas reactans</name>
    <dbReference type="NCBI Taxonomy" id="117680"/>
    <lineage>
        <taxon>Bacteria</taxon>
        <taxon>Pseudomonadati</taxon>
        <taxon>Pseudomonadota</taxon>
        <taxon>Gammaproteobacteria</taxon>
        <taxon>Pseudomonadales</taxon>
        <taxon>Pseudomonadaceae</taxon>
        <taxon>Pseudomonas</taxon>
    </lineage>
</organism>
<keyword evidence="8" id="KW-0472">Membrane</keyword>
<evidence type="ECO:0000313" key="12">
    <source>
        <dbReference type="Proteomes" id="UP000585226"/>
    </source>
</evidence>